<comment type="pathway">
    <text evidence="3">Carbohydrate biosynthesis; gluconeogenesis.</text>
</comment>
<dbReference type="UniPathway" id="UPA00109">
    <property type="reaction ID" value="UER00189"/>
</dbReference>
<dbReference type="Pfam" id="PF00121">
    <property type="entry name" value="TIM"/>
    <property type="match status" value="1"/>
</dbReference>
<protein>
    <recommendedName>
        <fullName evidence="3">Triosephosphate isomerase</fullName>
        <ecNumber evidence="3">5.3.1.1</ecNumber>
    </recommendedName>
</protein>
<dbReference type="PANTHER" id="PTHR21139">
    <property type="entry name" value="TRIOSEPHOSPHATE ISOMERASE"/>
    <property type="match status" value="1"/>
</dbReference>
<evidence type="ECO:0000313" key="4">
    <source>
        <dbReference type="EMBL" id="SER42551.1"/>
    </source>
</evidence>
<name>A0A1H9P352_9LACT</name>
<dbReference type="InterPro" id="IPR035990">
    <property type="entry name" value="TIM_sf"/>
</dbReference>
<keyword evidence="3" id="KW-0324">Glycolysis</keyword>
<dbReference type="AlphaFoldDB" id="A0A1H9P352"/>
<keyword evidence="3" id="KW-0312">Gluconeogenesis</keyword>
<dbReference type="GO" id="GO:0019563">
    <property type="term" value="P:glycerol catabolic process"/>
    <property type="evidence" value="ECO:0007669"/>
    <property type="project" value="TreeGrafter"/>
</dbReference>
<dbReference type="STRING" id="137733.SAMN05421767_1504"/>
<sequence length="256" mass="28987">MRKPIVAMSQKNYNNKIIEEKKFLNNLLEELVQIDTKKLELAYFPSLGLIPIATEILKDTNINVGAQNISPILNGATTGEYSIETLKDYGGNFVEIGHAERRNVFFESSNIIHQKILLTFEEGLKPLVCIGESEYLPAFVRKNIFKNDLMELLKDVSEKYLTELTIAYEPIWAIGKIKAADSQYIFESHVVIREILTELYGIDIANSVRIIYGGSVNIETTKEIIVNENVDGVFVGRYGHDPKKLAEIINIVSNYK</sequence>
<keyword evidence="2 3" id="KW-0413">Isomerase</keyword>
<dbReference type="GO" id="GO:0006096">
    <property type="term" value="P:glycolytic process"/>
    <property type="evidence" value="ECO:0007669"/>
    <property type="project" value="UniProtKB-UniPathway"/>
</dbReference>
<dbReference type="OrthoDB" id="9809429at2"/>
<gene>
    <name evidence="4" type="ORF">SAMN05421767_1504</name>
</gene>
<dbReference type="Gene3D" id="3.20.20.70">
    <property type="entry name" value="Aldolase class I"/>
    <property type="match status" value="1"/>
</dbReference>
<dbReference type="EMBL" id="FOGF01000050">
    <property type="protein sequence ID" value="SER42551.1"/>
    <property type="molecule type" value="Genomic_DNA"/>
</dbReference>
<reference evidence="4 5" key="1">
    <citation type="submission" date="2016-10" db="EMBL/GenBank/DDBJ databases">
        <authorList>
            <person name="de Groot N.N."/>
        </authorList>
    </citation>
    <scope>NUCLEOTIDE SEQUENCE [LARGE SCALE GENOMIC DNA]</scope>
    <source>
        <strain evidence="4 5">DSM 15827</strain>
    </source>
</reference>
<dbReference type="EC" id="5.3.1.1" evidence="3"/>
<dbReference type="PANTHER" id="PTHR21139:SF42">
    <property type="entry name" value="TRIOSEPHOSPHATE ISOMERASE"/>
    <property type="match status" value="1"/>
</dbReference>
<evidence type="ECO:0000256" key="2">
    <source>
        <dbReference type="ARBA" id="ARBA00023235"/>
    </source>
</evidence>
<dbReference type="GO" id="GO:0006094">
    <property type="term" value="P:gluconeogenesis"/>
    <property type="evidence" value="ECO:0007669"/>
    <property type="project" value="UniProtKB-UniPathway"/>
</dbReference>
<accession>A0A1H9P352</accession>
<dbReference type="InterPro" id="IPR013785">
    <property type="entry name" value="Aldolase_TIM"/>
</dbReference>
<proteinExistence type="inferred from homology"/>
<dbReference type="InterPro" id="IPR000652">
    <property type="entry name" value="Triosephosphate_isomerase"/>
</dbReference>
<comment type="similarity">
    <text evidence="1 3">Belongs to the triosephosphate isomerase family.</text>
</comment>
<dbReference type="UniPathway" id="UPA00138"/>
<comment type="subcellular location">
    <subcellularLocation>
        <location evidence="3">Cytoplasm</location>
    </subcellularLocation>
</comment>
<dbReference type="GO" id="GO:0005829">
    <property type="term" value="C:cytosol"/>
    <property type="evidence" value="ECO:0007669"/>
    <property type="project" value="TreeGrafter"/>
</dbReference>
<keyword evidence="3" id="KW-0963">Cytoplasm</keyword>
<evidence type="ECO:0000256" key="1">
    <source>
        <dbReference type="ARBA" id="ARBA00007422"/>
    </source>
</evidence>
<dbReference type="SUPFAM" id="SSF51351">
    <property type="entry name" value="Triosephosphate isomerase (TIM)"/>
    <property type="match status" value="1"/>
</dbReference>
<dbReference type="CDD" id="cd00311">
    <property type="entry name" value="TIM"/>
    <property type="match status" value="1"/>
</dbReference>
<comment type="pathway">
    <text evidence="3">Carbohydrate degradation; glycolysis; D-glyceraldehyde 3-phosphate from glycerone phosphate: step 1/1.</text>
</comment>
<dbReference type="GO" id="GO:0004807">
    <property type="term" value="F:triose-phosphate isomerase activity"/>
    <property type="evidence" value="ECO:0007669"/>
    <property type="project" value="UniProtKB-EC"/>
</dbReference>
<evidence type="ECO:0000256" key="3">
    <source>
        <dbReference type="RuleBase" id="RU363013"/>
    </source>
</evidence>
<dbReference type="RefSeq" id="WP_089747822.1">
    <property type="nucleotide sequence ID" value="NZ_FOGF01000050.1"/>
</dbReference>
<organism evidence="4 5">
    <name type="scientific">Granulicatella balaenopterae</name>
    <dbReference type="NCBI Taxonomy" id="137733"/>
    <lineage>
        <taxon>Bacteria</taxon>
        <taxon>Bacillati</taxon>
        <taxon>Bacillota</taxon>
        <taxon>Bacilli</taxon>
        <taxon>Lactobacillales</taxon>
        <taxon>Carnobacteriaceae</taxon>
        <taxon>Granulicatella</taxon>
    </lineage>
</organism>
<dbReference type="Proteomes" id="UP000198556">
    <property type="component" value="Unassembled WGS sequence"/>
</dbReference>
<dbReference type="PROSITE" id="PS51440">
    <property type="entry name" value="TIM_2"/>
    <property type="match status" value="1"/>
</dbReference>
<dbReference type="GO" id="GO:0046166">
    <property type="term" value="P:glyceraldehyde-3-phosphate biosynthetic process"/>
    <property type="evidence" value="ECO:0007669"/>
    <property type="project" value="TreeGrafter"/>
</dbReference>
<keyword evidence="5" id="KW-1185">Reference proteome</keyword>
<comment type="catalytic activity">
    <reaction evidence="3">
        <text>D-glyceraldehyde 3-phosphate = dihydroxyacetone phosphate</text>
        <dbReference type="Rhea" id="RHEA:18585"/>
        <dbReference type="ChEBI" id="CHEBI:57642"/>
        <dbReference type="ChEBI" id="CHEBI:59776"/>
        <dbReference type="EC" id="5.3.1.1"/>
    </reaction>
</comment>
<evidence type="ECO:0000313" key="5">
    <source>
        <dbReference type="Proteomes" id="UP000198556"/>
    </source>
</evidence>
<comment type="subunit">
    <text evidence="3">Homodimer.</text>
</comment>